<proteinExistence type="inferred from homology"/>
<feature type="compositionally biased region" description="Low complexity" evidence="10">
    <location>
        <begin position="398"/>
        <end position="426"/>
    </location>
</feature>
<evidence type="ECO:0000256" key="4">
    <source>
        <dbReference type="ARBA" id="ARBA00022525"/>
    </source>
</evidence>
<dbReference type="PROSITE" id="PS51164">
    <property type="entry name" value="CBM1_2"/>
    <property type="match status" value="1"/>
</dbReference>
<dbReference type="OrthoDB" id="3781271at2759"/>
<protein>
    <recommendedName>
        <fullName evidence="9">(4-O-methyl)-D-glucuronate--lignin esterase</fullName>
        <ecNumber evidence="9">3.1.1.117</ecNumber>
    </recommendedName>
</protein>
<dbReference type="PROSITE" id="PS00562">
    <property type="entry name" value="CBM1_1"/>
    <property type="match status" value="1"/>
</dbReference>
<keyword evidence="6" id="KW-0378">Hydrolase</keyword>
<dbReference type="Proteomes" id="UP000298030">
    <property type="component" value="Unassembled WGS sequence"/>
</dbReference>
<evidence type="ECO:0000256" key="3">
    <source>
        <dbReference type="ARBA" id="ARBA00022487"/>
    </source>
</evidence>
<comment type="similarity">
    <text evidence="2">Belongs to the carbohydrate esterase 15 (CE15) family.</text>
</comment>
<gene>
    <name evidence="13" type="ORF">FA13DRAFT_1728086</name>
</gene>
<evidence type="ECO:0000256" key="10">
    <source>
        <dbReference type="SAM" id="MobiDB-lite"/>
    </source>
</evidence>
<evidence type="ECO:0000256" key="11">
    <source>
        <dbReference type="SAM" id="SignalP"/>
    </source>
</evidence>
<evidence type="ECO:0000259" key="12">
    <source>
        <dbReference type="PROSITE" id="PS51164"/>
    </source>
</evidence>
<feature type="signal peptide" evidence="11">
    <location>
        <begin position="1"/>
        <end position="20"/>
    </location>
</feature>
<comment type="caution">
    <text evidence="13">The sequence shown here is derived from an EMBL/GenBank/DDBJ whole genome shotgun (WGS) entry which is preliminary data.</text>
</comment>
<dbReference type="SUPFAM" id="SSF53474">
    <property type="entry name" value="alpha/beta-Hydrolases"/>
    <property type="match status" value="1"/>
</dbReference>
<evidence type="ECO:0000256" key="8">
    <source>
        <dbReference type="ARBA" id="ARBA00024511"/>
    </source>
</evidence>
<keyword evidence="14" id="KW-1185">Reference proteome</keyword>
<dbReference type="GO" id="GO:0052689">
    <property type="term" value="F:carboxylic ester hydrolase activity"/>
    <property type="evidence" value="ECO:0007669"/>
    <property type="project" value="UniProtKB-KW"/>
</dbReference>
<keyword evidence="3" id="KW-0719">Serine esterase</keyword>
<evidence type="ECO:0000256" key="9">
    <source>
        <dbReference type="ARBA" id="ARBA00026105"/>
    </source>
</evidence>
<dbReference type="AlphaFoldDB" id="A0A4Y7TM73"/>
<keyword evidence="4" id="KW-0964">Secreted</keyword>
<dbReference type="STRING" id="71717.A0A4Y7TM73"/>
<dbReference type="Pfam" id="PF22244">
    <property type="entry name" value="GCE_fung"/>
    <property type="match status" value="1"/>
</dbReference>
<dbReference type="GO" id="GO:0005576">
    <property type="term" value="C:extracellular region"/>
    <property type="evidence" value="ECO:0007669"/>
    <property type="project" value="UniProtKB-SubCell"/>
</dbReference>
<dbReference type="GO" id="GO:0005975">
    <property type="term" value="P:carbohydrate metabolic process"/>
    <property type="evidence" value="ECO:0007669"/>
    <property type="project" value="InterPro"/>
</dbReference>
<feature type="chain" id="PRO_5021287083" description="(4-O-methyl)-D-glucuronate--lignin esterase" evidence="11">
    <location>
        <begin position="21"/>
        <end position="463"/>
    </location>
</feature>
<dbReference type="Pfam" id="PF00734">
    <property type="entry name" value="CBM_1"/>
    <property type="match status" value="1"/>
</dbReference>
<accession>A0A4Y7TM73</accession>
<evidence type="ECO:0000256" key="1">
    <source>
        <dbReference type="ARBA" id="ARBA00004613"/>
    </source>
</evidence>
<evidence type="ECO:0000256" key="7">
    <source>
        <dbReference type="ARBA" id="ARBA00023185"/>
    </source>
</evidence>
<feature type="region of interest" description="Disordered" evidence="10">
    <location>
        <begin position="395"/>
        <end position="426"/>
    </location>
</feature>
<dbReference type="EC" id="3.1.1.117" evidence="9"/>
<dbReference type="SUPFAM" id="SSF57180">
    <property type="entry name" value="Cellulose-binding domain"/>
    <property type="match status" value="1"/>
</dbReference>
<reference evidence="13 14" key="1">
    <citation type="journal article" date="2019" name="Nat. Ecol. Evol.">
        <title>Megaphylogeny resolves global patterns of mushroom evolution.</title>
        <authorList>
            <person name="Varga T."/>
            <person name="Krizsan K."/>
            <person name="Foldi C."/>
            <person name="Dima B."/>
            <person name="Sanchez-Garcia M."/>
            <person name="Sanchez-Ramirez S."/>
            <person name="Szollosi G.J."/>
            <person name="Szarkandi J.G."/>
            <person name="Papp V."/>
            <person name="Albert L."/>
            <person name="Andreopoulos W."/>
            <person name="Angelini C."/>
            <person name="Antonin V."/>
            <person name="Barry K.W."/>
            <person name="Bougher N.L."/>
            <person name="Buchanan P."/>
            <person name="Buyck B."/>
            <person name="Bense V."/>
            <person name="Catcheside P."/>
            <person name="Chovatia M."/>
            <person name="Cooper J."/>
            <person name="Damon W."/>
            <person name="Desjardin D."/>
            <person name="Finy P."/>
            <person name="Geml J."/>
            <person name="Haridas S."/>
            <person name="Hughes K."/>
            <person name="Justo A."/>
            <person name="Karasinski D."/>
            <person name="Kautmanova I."/>
            <person name="Kiss B."/>
            <person name="Kocsube S."/>
            <person name="Kotiranta H."/>
            <person name="LaButti K.M."/>
            <person name="Lechner B.E."/>
            <person name="Liimatainen K."/>
            <person name="Lipzen A."/>
            <person name="Lukacs Z."/>
            <person name="Mihaltcheva S."/>
            <person name="Morgado L.N."/>
            <person name="Niskanen T."/>
            <person name="Noordeloos M.E."/>
            <person name="Ohm R.A."/>
            <person name="Ortiz-Santana B."/>
            <person name="Ovrebo C."/>
            <person name="Racz N."/>
            <person name="Riley R."/>
            <person name="Savchenko A."/>
            <person name="Shiryaev A."/>
            <person name="Soop K."/>
            <person name="Spirin V."/>
            <person name="Szebenyi C."/>
            <person name="Tomsovsky M."/>
            <person name="Tulloss R.E."/>
            <person name="Uehling J."/>
            <person name="Grigoriev I.V."/>
            <person name="Vagvolgyi C."/>
            <person name="Papp T."/>
            <person name="Martin F.M."/>
            <person name="Miettinen O."/>
            <person name="Hibbett D.S."/>
            <person name="Nagy L.G."/>
        </authorList>
    </citation>
    <scope>NUCLEOTIDE SEQUENCE [LARGE SCALE GENOMIC DNA]</scope>
    <source>
        <strain evidence="13 14">FP101781</strain>
    </source>
</reference>
<comment type="catalytic activity">
    <reaction evidence="8">
        <text>a 4-O-methyl-alpha-D-glucuronosyl ester derivative + H2O = 4-O-methyl-alpha-D-glucuronate derivative + an alcohol + H(+)</text>
        <dbReference type="Rhea" id="RHEA:67452"/>
        <dbReference type="ChEBI" id="CHEBI:15377"/>
        <dbReference type="ChEBI" id="CHEBI:15378"/>
        <dbReference type="ChEBI" id="CHEBI:30879"/>
        <dbReference type="ChEBI" id="CHEBI:171667"/>
        <dbReference type="ChEBI" id="CHEBI:171668"/>
        <dbReference type="EC" id="3.1.1.117"/>
    </reaction>
    <physiologicalReaction direction="left-to-right" evidence="8">
        <dbReference type="Rhea" id="RHEA:67453"/>
    </physiologicalReaction>
</comment>
<dbReference type="Gene3D" id="3.40.50.1820">
    <property type="entry name" value="alpha/beta hydrolase"/>
    <property type="match status" value="1"/>
</dbReference>
<evidence type="ECO:0000256" key="5">
    <source>
        <dbReference type="ARBA" id="ARBA00022729"/>
    </source>
</evidence>
<dbReference type="InterPro" id="IPR029058">
    <property type="entry name" value="AB_hydrolase_fold"/>
</dbReference>
<dbReference type="EMBL" id="QPFP01000007">
    <property type="protein sequence ID" value="TEB35283.1"/>
    <property type="molecule type" value="Genomic_DNA"/>
</dbReference>
<comment type="subcellular location">
    <subcellularLocation>
        <location evidence="1">Secreted</location>
    </subcellularLocation>
</comment>
<evidence type="ECO:0000313" key="14">
    <source>
        <dbReference type="Proteomes" id="UP000298030"/>
    </source>
</evidence>
<dbReference type="SMART" id="SM00236">
    <property type="entry name" value="fCBD"/>
    <property type="match status" value="1"/>
</dbReference>
<dbReference type="InterPro" id="IPR054579">
    <property type="entry name" value="GCE-like_dom"/>
</dbReference>
<dbReference type="GO" id="GO:0046274">
    <property type="term" value="P:lignin catabolic process"/>
    <property type="evidence" value="ECO:0007669"/>
    <property type="project" value="UniProtKB-KW"/>
</dbReference>
<dbReference type="GO" id="GO:0030248">
    <property type="term" value="F:cellulose binding"/>
    <property type="evidence" value="ECO:0007669"/>
    <property type="project" value="InterPro"/>
</dbReference>
<evidence type="ECO:0000256" key="2">
    <source>
        <dbReference type="ARBA" id="ARBA00010092"/>
    </source>
</evidence>
<dbReference type="InterPro" id="IPR000254">
    <property type="entry name" value="CBD"/>
</dbReference>
<dbReference type="InterPro" id="IPR035971">
    <property type="entry name" value="CBD_sf"/>
</dbReference>
<keyword evidence="5 11" id="KW-0732">Signal</keyword>
<evidence type="ECO:0000256" key="6">
    <source>
        <dbReference type="ARBA" id="ARBA00022801"/>
    </source>
</evidence>
<feature type="domain" description="CBM1" evidence="12">
    <location>
        <begin position="427"/>
        <end position="463"/>
    </location>
</feature>
<keyword evidence="7" id="KW-0439">Lignin degradation</keyword>
<sequence length="463" mass="49020">MRLQSASFVALAAFVHLSLAQINCPAFPNPRPAASTLTAQTTLPDPFQYFQSTQRVASPEEWYACRQPEIKRLLQEYQFGFYPDTSAETVAASRSGTSLTVTVSAGGKSGQVRATLALPSGASASNPVPVMIAIGGVDNGAYTRAGIAVATLDYGGVAPDSNGKTGAFWSLYNGQDIGVLTAWAWGVHRTLDGIIKAVPEIDPKRTAATGCSRLGKAALAAGLFDDRILVTVPMSSGIQGLGPYRYWQLSGQGENLENSKQGAPWWTCSVISGFLNNHERLPYDSHMIAAAIAPRYVVIDEGQGDPYVNARGTATIVYPAVREVYKWLGVADRIGMAIRSGGHCDMSGHANVMPFLQKVFSNVTTSRDYNNLSPWSATSSAFPWATAIPTATGPVVIPTSTPTTTTVATPTTTTPTTTTTATPTSSPCSPKYGQCGGISWPGPTCCESNVPCVVLNTWFSQCV</sequence>
<name>A0A4Y7TM73_COPMI</name>
<organism evidence="13 14">
    <name type="scientific">Coprinellus micaceus</name>
    <name type="common">Glistening ink-cap mushroom</name>
    <name type="synonym">Coprinus micaceus</name>
    <dbReference type="NCBI Taxonomy" id="71717"/>
    <lineage>
        <taxon>Eukaryota</taxon>
        <taxon>Fungi</taxon>
        <taxon>Dikarya</taxon>
        <taxon>Basidiomycota</taxon>
        <taxon>Agaricomycotina</taxon>
        <taxon>Agaricomycetes</taxon>
        <taxon>Agaricomycetidae</taxon>
        <taxon>Agaricales</taxon>
        <taxon>Agaricineae</taxon>
        <taxon>Psathyrellaceae</taxon>
        <taxon>Coprinellus</taxon>
    </lineage>
</organism>
<evidence type="ECO:0000313" key="13">
    <source>
        <dbReference type="EMBL" id="TEB35283.1"/>
    </source>
</evidence>